<proteinExistence type="predicted"/>
<evidence type="ECO:0000256" key="1">
    <source>
        <dbReference type="SAM" id="Phobius"/>
    </source>
</evidence>
<evidence type="ECO:0000313" key="3">
    <source>
        <dbReference type="Proteomes" id="UP000002009"/>
    </source>
</evidence>
<dbReference type="Proteomes" id="UP000002009">
    <property type="component" value="Chromosome 3"/>
</dbReference>
<dbReference type="AlphaFoldDB" id="C1E2K5"/>
<keyword evidence="3" id="KW-1185">Reference proteome</keyword>
<sequence length="150" mass="16086">MSPPQHVKVISVATNAAVLLMGARNVFATGTALPIPGDDKFLAHFGGSSSTAFLMQLFGLFMIATAGAKLTTVVYDEGTFLRQKLFLVLGVVDLLLAFTVFNYKALGTDVTGGFVLLHALEGAAFLHDALTRERKVKRVQRSASTRSKRA</sequence>
<dbReference type="eggNOG" id="ENOG502SVYE">
    <property type="taxonomic scope" value="Eukaryota"/>
</dbReference>
<feature type="transmembrane region" description="Helical" evidence="1">
    <location>
        <begin position="52"/>
        <end position="73"/>
    </location>
</feature>
<keyword evidence="1" id="KW-0472">Membrane</keyword>
<dbReference type="GeneID" id="8242293"/>
<dbReference type="EMBL" id="CP001324">
    <property type="protein sequence ID" value="ACO61929.1"/>
    <property type="molecule type" value="Genomic_DNA"/>
</dbReference>
<dbReference type="RefSeq" id="XP_002500671.1">
    <property type="nucleotide sequence ID" value="XM_002500625.1"/>
</dbReference>
<gene>
    <name evidence="2" type="ORF">MICPUN_57275</name>
</gene>
<keyword evidence="1" id="KW-1133">Transmembrane helix</keyword>
<protein>
    <submittedName>
        <fullName evidence="2">Uncharacterized protein</fullName>
    </submittedName>
</protein>
<dbReference type="KEGG" id="mis:MICPUN_57275"/>
<name>C1E2K5_MICCC</name>
<dbReference type="InParanoid" id="C1E2K5"/>
<keyword evidence="1" id="KW-0812">Transmembrane</keyword>
<organism evidence="2 3">
    <name type="scientific">Micromonas commoda (strain RCC299 / NOUM17 / CCMP2709)</name>
    <name type="common">Picoplanktonic green alga</name>
    <dbReference type="NCBI Taxonomy" id="296587"/>
    <lineage>
        <taxon>Eukaryota</taxon>
        <taxon>Viridiplantae</taxon>
        <taxon>Chlorophyta</taxon>
        <taxon>Mamiellophyceae</taxon>
        <taxon>Mamiellales</taxon>
        <taxon>Mamiellaceae</taxon>
        <taxon>Micromonas</taxon>
    </lineage>
</organism>
<reference evidence="2 3" key="1">
    <citation type="journal article" date="2009" name="Science">
        <title>Green evolution and dynamic adaptations revealed by genomes of the marine picoeukaryotes Micromonas.</title>
        <authorList>
            <person name="Worden A.Z."/>
            <person name="Lee J.H."/>
            <person name="Mock T."/>
            <person name="Rouze P."/>
            <person name="Simmons M.P."/>
            <person name="Aerts A.L."/>
            <person name="Allen A.E."/>
            <person name="Cuvelier M.L."/>
            <person name="Derelle E."/>
            <person name="Everett M.V."/>
            <person name="Foulon E."/>
            <person name="Grimwood J."/>
            <person name="Gundlach H."/>
            <person name="Henrissat B."/>
            <person name="Napoli C."/>
            <person name="McDonald S.M."/>
            <person name="Parker M.S."/>
            <person name="Rombauts S."/>
            <person name="Salamov A."/>
            <person name="Von Dassow P."/>
            <person name="Badger J.H."/>
            <person name="Coutinho P.M."/>
            <person name="Demir E."/>
            <person name="Dubchak I."/>
            <person name="Gentemann C."/>
            <person name="Eikrem W."/>
            <person name="Gready J.E."/>
            <person name="John U."/>
            <person name="Lanier W."/>
            <person name="Lindquist E.A."/>
            <person name="Lucas S."/>
            <person name="Mayer K.F."/>
            <person name="Moreau H."/>
            <person name="Not F."/>
            <person name="Otillar R."/>
            <person name="Panaud O."/>
            <person name="Pangilinan J."/>
            <person name="Paulsen I."/>
            <person name="Piegu B."/>
            <person name="Poliakov A."/>
            <person name="Robbens S."/>
            <person name="Schmutz J."/>
            <person name="Toulza E."/>
            <person name="Wyss T."/>
            <person name="Zelensky A."/>
            <person name="Zhou K."/>
            <person name="Armbrust E.V."/>
            <person name="Bhattacharya D."/>
            <person name="Goodenough U.W."/>
            <person name="Van de Peer Y."/>
            <person name="Grigoriev I.V."/>
        </authorList>
    </citation>
    <scope>NUCLEOTIDE SEQUENCE [LARGE SCALE GENOMIC DNA]</scope>
    <source>
        <strain evidence="3">RCC299 / NOUM17</strain>
    </source>
</reference>
<feature type="transmembrane region" description="Helical" evidence="1">
    <location>
        <begin position="85"/>
        <end position="106"/>
    </location>
</feature>
<evidence type="ECO:0000313" key="2">
    <source>
        <dbReference type="EMBL" id="ACO61929.1"/>
    </source>
</evidence>
<dbReference type="OrthoDB" id="10501414at2759"/>
<accession>C1E2K5</accession>